<dbReference type="Proteomes" id="UP001526201">
    <property type="component" value="Unassembled WGS sequence"/>
</dbReference>
<protein>
    <submittedName>
        <fullName evidence="3">Peptidase S15</fullName>
    </submittedName>
</protein>
<dbReference type="InterPro" id="IPR000383">
    <property type="entry name" value="Xaa-Pro-like_dom"/>
</dbReference>
<evidence type="ECO:0000256" key="1">
    <source>
        <dbReference type="ARBA" id="ARBA00022801"/>
    </source>
</evidence>
<accession>A0ABT3CDK1</accession>
<dbReference type="Gene3D" id="3.40.50.1820">
    <property type="entry name" value="alpha/beta hydrolase"/>
    <property type="match status" value="1"/>
</dbReference>
<evidence type="ECO:0000313" key="4">
    <source>
        <dbReference type="Proteomes" id="UP001526201"/>
    </source>
</evidence>
<dbReference type="SMART" id="SM00939">
    <property type="entry name" value="PepX_C"/>
    <property type="match status" value="1"/>
</dbReference>
<comment type="caution">
    <text evidence="3">The sequence shown here is derived from an EMBL/GenBank/DDBJ whole genome shotgun (WGS) entry which is preliminary data.</text>
</comment>
<name>A0ABT3CDK1_9MYCO</name>
<dbReference type="EMBL" id="JACKTY010000029">
    <property type="protein sequence ID" value="MCV7227563.1"/>
    <property type="molecule type" value="Genomic_DNA"/>
</dbReference>
<dbReference type="RefSeq" id="WP_264068495.1">
    <property type="nucleotide sequence ID" value="NZ_JACKTY010000029.1"/>
</dbReference>
<dbReference type="SUPFAM" id="SSF53474">
    <property type="entry name" value="alpha/beta-Hydrolases"/>
    <property type="match status" value="1"/>
</dbReference>
<reference evidence="3 4" key="1">
    <citation type="journal article" date="2022" name="BMC Genomics">
        <title>Comparative genome analysis of mycobacteria focusing on tRNA and non-coding RNA.</title>
        <authorList>
            <person name="Behra P.R.K."/>
            <person name="Pettersson B.M.F."/>
            <person name="Ramesh M."/>
            <person name="Das S."/>
            <person name="Dasgupta S."/>
            <person name="Kirsebom L.A."/>
        </authorList>
    </citation>
    <scope>NUCLEOTIDE SEQUENCE [LARGE SCALE GENOMIC DNA]</scope>
    <source>
        <strain evidence="3 4">DSM 44078</strain>
    </source>
</reference>
<dbReference type="InterPro" id="IPR029058">
    <property type="entry name" value="AB_hydrolase_fold"/>
</dbReference>
<dbReference type="Pfam" id="PF02129">
    <property type="entry name" value="Peptidase_S15"/>
    <property type="match status" value="1"/>
</dbReference>
<evidence type="ECO:0000259" key="2">
    <source>
        <dbReference type="SMART" id="SM00939"/>
    </source>
</evidence>
<keyword evidence="4" id="KW-1185">Reference proteome</keyword>
<gene>
    <name evidence="3" type="ORF">H7J73_16165</name>
</gene>
<proteinExistence type="predicted"/>
<sequence>MASPTDLLLATASRRQLVSAAVDSNPSFNLTNGVIYGNVNGTGTSPLTYTVIGAPSAGGKVTLNSTDGSFSFLPDFSVVQSHGTESFSVLVNETTPLVTALVGIPVVGSLIVQPVVMALYQVPGVNVLLAPLIGASTITNVVVPVGTLVGDNPVAFTTKVPSVGGALISVNYFPATGLQTGQSAPTVLNGPGLGTAGNIDPTSVTIVSGLVPGLVPLRNDGYNVITWDPRGEFASTGTLQLDSPAFEGQDVSAIIDWAQTMDSVQKDATGDPLIGMVGGSYGGGIQLVAAGIDKRIDAIVPGIAWNNLNDSLYPQSTFKTSYASLLLLSLVTTGARINTQIYEGIVLGDLLGVLTDSQQALLASSGPDFLDGNITAPTLFIQGTVDVLFPLQQALMNSQMLNPTTQQAMIWFCGGHGACLDLTAAQQQAQSEFLTQQTLNWLDKYVKGETIADPPKFQWIDQNGVYHASDLLPTDPNFNLPAADNLNTEGSGGLLPIIPLIGGSGPQTDIPIPYSLGLGAPASNAINIPLNVGTAEANIAGAPTLTMTYSGLGTSRSVYAQIVDEDTGRVVGNIVTPIPVTLNGQQQTVQIPMEDIAYTVNAGGTQSHLTLQIVSSATPFLNFTQFGVINVSGVSVSMPVYNTANNAVTADDLASVA</sequence>
<feature type="domain" description="Xaa-Pro dipeptidyl-peptidase C-terminal" evidence="2">
    <location>
        <begin position="439"/>
        <end position="640"/>
    </location>
</feature>
<evidence type="ECO:0000313" key="3">
    <source>
        <dbReference type="EMBL" id="MCV7227563.1"/>
    </source>
</evidence>
<keyword evidence="1" id="KW-0378">Hydrolase</keyword>
<dbReference type="InterPro" id="IPR013736">
    <property type="entry name" value="Xaa-Pro_dipept_C"/>
</dbReference>
<organism evidence="3 4">
    <name type="scientific">Mycolicibacterium komossense</name>
    <dbReference type="NCBI Taxonomy" id="1779"/>
    <lineage>
        <taxon>Bacteria</taxon>
        <taxon>Bacillati</taxon>
        <taxon>Actinomycetota</taxon>
        <taxon>Actinomycetes</taxon>
        <taxon>Mycobacteriales</taxon>
        <taxon>Mycobacteriaceae</taxon>
        <taxon>Mycolicibacterium</taxon>
    </lineage>
</organism>